<evidence type="ECO:0000256" key="2">
    <source>
        <dbReference type="ARBA" id="ARBA00022723"/>
    </source>
</evidence>
<evidence type="ECO:0000256" key="8">
    <source>
        <dbReference type="ARBA" id="ARBA00023242"/>
    </source>
</evidence>
<keyword evidence="8" id="KW-0539">Nucleus</keyword>
<feature type="domain" description="C2H2-type" evidence="10">
    <location>
        <begin position="176"/>
        <end position="203"/>
    </location>
</feature>
<name>A0A0N4TWR3_BRUPA</name>
<dbReference type="AlphaFoldDB" id="A0A0N4TWR3"/>
<evidence type="ECO:0000313" key="13">
    <source>
        <dbReference type="WBParaSite" id="BPAG_0001338301-mRNA-1"/>
    </source>
</evidence>
<dbReference type="Pfam" id="PF00096">
    <property type="entry name" value="zf-C2H2"/>
    <property type="match status" value="2"/>
</dbReference>
<dbReference type="WBParaSite" id="BPAG_0001338301-mRNA-1">
    <property type="protein sequence ID" value="BPAG_0001338301-mRNA-1"/>
    <property type="gene ID" value="BPAG_0001338301"/>
</dbReference>
<evidence type="ECO:0000256" key="9">
    <source>
        <dbReference type="PROSITE-ProRule" id="PRU00042"/>
    </source>
</evidence>
<sequence>MLLLFKLLSYDKDFGFDDKFVAQTDQTEPLDLSISKAKEKRDGLQGLSMERENEEEIGLQVFQRKPLDLSASKVKEEGNKSQSLSMEEVSNERIKPLLRLVPIEKLMEVVKLSKEERRAGRKQHCNICQKEVTHMKGHMMIHTGEKPYSCSICKKNFTQLGSMKKHMMIHTGEKPYSCPICRKSFTHKHQLQSHIVTHDMNRPVYHCTVCSKDFQTKNGLKFHMQNH</sequence>
<keyword evidence="4 9" id="KW-0863">Zinc-finger</keyword>
<dbReference type="FunFam" id="3.30.160.60:FF:001325">
    <property type="entry name" value="zinc finger protein 200"/>
    <property type="match status" value="1"/>
</dbReference>
<feature type="domain" description="C2H2-type" evidence="10">
    <location>
        <begin position="148"/>
        <end position="175"/>
    </location>
</feature>
<evidence type="ECO:0000256" key="3">
    <source>
        <dbReference type="ARBA" id="ARBA00022737"/>
    </source>
</evidence>
<dbReference type="InterPro" id="IPR036236">
    <property type="entry name" value="Znf_C2H2_sf"/>
</dbReference>
<dbReference type="Gene3D" id="3.30.160.60">
    <property type="entry name" value="Classic Zinc Finger"/>
    <property type="match status" value="4"/>
</dbReference>
<dbReference type="GO" id="GO:0005634">
    <property type="term" value="C:nucleus"/>
    <property type="evidence" value="ECO:0007669"/>
    <property type="project" value="UniProtKB-SubCell"/>
</dbReference>
<keyword evidence="3" id="KW-0677">Repeat</keyword>
<organism evidence="13">
    <name type="scientific">Brugia pahangi</name>
    <name type="common">Filarial nematode worm</name>
    <dbReference type="NCBI Taxonomy" id="6280"/>
    <lineage>
        <taxon>Eukaryota</taxon>
        <taxon>Metazoa</taxon>
        <taxon>Ecdysozoa</taxon>
        <taxon>Nematoda</taxon>
        <taxon>Chromadorea</taxon>
        <taxon>Rhabditida</taxon>
        <taxon>Spirurina</taxon>
        <taxon>Spiruromorpha</taxon>
        <taxon>Filarioidea</taxon>
        <taxon>Onchocercidae</taxon>
        <taxon>Brugia</taxon>
    </lineage>
</organism>
<evidence type="ECO:0000256" key="4">
    <source>
        <dbReference type="ARBA" id="ARBA00022771"/>
    </source>
</evidence>
<feature type="domain" description="C2H2-type" evidence="10">
    <location>
        <begin position="205"/>
        <end position="227"/>
    </location>
</feature>
<evidence type="ECO:0000256" key="1">
    <source>
        <dbReference type="ARBA" id="ARBA00004123"/>
    </source>
</evidence>
<comment type="subcellular location">
    <subcellularLocation>
        <location evidence="1">Nucleus</location>
    </subcellularLocation>
</comment>
<keyword evidence="7" id="KW-0804">Transcription</keyword>
<dbReference type="GO" id="GO:0000981">
    <property type="term" value="F:DNA-binding transcription factor activity, RNA polymerase II-specific"/>
    <property type="evidence" value="ECO:0007669"/>
    <property type="project" value="TreeGrafter"/>
</dbReference>
<evidence type="ECO:0000259" key="10">
    <source>
        <dbReference type="PROSITE" id="PS50157"/>
    </source>
</evidence>
<dbReference type="STRING" id="6280.A0A0N4TWR3"/>
<evidence type="ECO:0000313" key="12">
    <source>
        <dbReference type="Proteomes" id="UP000278627"/>
    </source>
</evidence>
<dbReference type="SUPFAM" id="SSF57667">
    <property type="entry name" value="beta-beta-alpha zinc fingers"/>
    <property type="match status" value="2"/>
</dbReference>
<dbReference type="Proteomes" id="UP000278627">
    <property type="component" value="Unassembled WGS sequence"/>
</dbReference>
<dbReference type="GO" id="GO:0008270">
    <property type="term" value="F:zinc ion binding"/>
    <property type="evidence" value="ECO:0007669"/>
    <property type="project" value="UniProtKB-KW"/>
</dbReference>
<reference evidence="11 12" key="2">
    <citation type="submission" date="2018-11" db="EMBL/GenBank/DDBJ databases">
        <authorList>
            <consortium name="Pathogen Informatics"/>
        </authorList>
    </citation>
    <scope>NUCLEOTIDE SEQUENCE [LARGE SCALE GENOMIC DNA]</scope>
</reference>
<evidence type="ECO:0000256" key="7">
    <source>
        <dbReference type="ARBA" id="ARBA00023163"/>
    </source>
</evidence>
<keyword evidence="2" id="KW-0479">Metal-binding</keyword>
<reference evidence="13" key="1">
    <citation type="submission" date="2017-02" db="UniProtKB">
        <authorList>
            <consortium name="WormBaseParasite"/>
        </authorList>
    </citation>
    <scope>IDENTIFICATION</scope>
</reference>
<keyword evidence="5" id="KW-0862">Zinc</keyword>
<dbReference type="PANTHER" id="PTHR24394">
    <property type="entry name" value="ZINC FINGER PROTEIN"/>
    <property type="match status" value="1"/>
</dbReference>
<dbReference type="EMBL" id="UZAD01013376">
    <property type="protein sequence ID" value="VDN94496.1"/>
    <property type="molecule type" value="Genomic_DNA"/>
</dbReference>
<keyword evidence="6" id="KW-0805">Transcription regulation</keyword>
<evidence type="ECO:0000313" key="11">
    <source>
        <dbReference type="EMBL" id="VDN94496.1"/>
    </source>
</evidence>
<dbReference type="InterPro" id="IPR013087">
    <property type="entry name" value="Znf_C2H2_type"/>
</dbReference>
<dbReference type="PANTHER" id="PTHR24394:SF48">
    <property type="entry name" value="ZINC FINGER PROTEIN 771"/>
    <property type="match status" value="1"/>
</dbReference>
<gene>
    <name evidence="11" type="ORF">BPAG_LOCUS13311</name>
</gene>
<proteinExistence type="predicted"/>
<keyword evidence="12" id="KW-1185">Reference proteome</keyword>
<dbReference type="FunFam" id="3.30.160.60:FF:000912">
    <property type="entry name" value="Zinc finger protein 660"/>
    <property type="match status" value="1"/>
</dbReference>
<dbReference type="PROSITE" id="PS00028">
    <property type="entry name" value="ZINC_FINGER_C2H2_1"/>
    <property type="match status" value="3"/>
</dbReference>
<accession>A0A0N4TWR3</accession>
<dbReference type="PROSITE" id="PS50157">
    <property type="entry name" value="ZINC_FINGER_C2H2_2"/>
    <property type="match status" value="3"/>
</dbReference>
<dbReference type="GO" id="GO:0003677">
    <property type="term" value="F:DNA binding"/>
    <property type="evidence" value="ECO:0007669"/>
    <property type="project" value="UniProtKB-KW"/>
</dbReference>
<evidence type="ECO:0000256" key="6">
    <source>
        <dbReference type="ARBA" id="ARBA00023015"/>
    </source>
</evidence>
<protein>
    <submittedName>
        <fullName evidence="13">Zinc finger protein</fullName>
    </submittedName>
</protein>
<dbReference type="SMART" id="SM00355">
    <property type="entry name" value="ZnF_C2H2"/>
    <property type="match status" value="4"/>
</dbReference>
<evidence type="ECO:0000256" key="5">
    <source>
        <dbReference type="ARBA" id="ARBA00022833"/>
    </source>
</evidence>